<sequence>MRSSRLLTLLVISATLIFSATGCIKPFFDLEDETISKPSYLTLDNKVKEVQPTDKSTSVTVGSGIFITFNRPMDRESSQANFSLSPHLPGVFSWPTDSVMKYSPDSNLKHDTTYTIKVNQKAKDVLGNDMAASFESTFSTPIKAPEVFSTYPTTNEQNVPLNANIYINFSEPVNKTDSANAFTISPSLIGDFSWDDDDTMKFDPQQNLDQSTIYTVTISTVVKDIAGTAMVNPYIFSFKTALLTESQRPYIVSRVPMDETELKIEFSEKITKASAEAKENFTFDHGLGVLRTELRSDEKTVHVFTLPQVEGVAYQVSVRNIQDMAGNTIDSATAFFSYIAIDPPDVISSVALSGTSIQIVFSEALGSSSASEVDNYFITPFLDVKGASLTTTDRVQLTTSGQTESQLYEVRVSNIADVHGNKINKNSSAFFYGVK</sequence>
<dbReference type="Gene3D" id="2.60.40.1220">
    <property type="match status" value="2"/>
</dbReference>
<dbReference type="Pfam" id="PF13205">
    <property type="entry name" value="Big_5"/>
    <property type="match status" value="2"/>
</dbReference>
<dbReference type="Proteomes" id="UP000233256">
    <property type="component" value="Unassembled WGS sequence"/>
</dbReference>
<dbReference type="AlphaFoldDB" id="A0A2N1PTM0"/>
<dbReference type="PROSITE" id="PS51257">
    <property type="entry name" value="PROKAR_LIPOPROTEIN"/>
    <property type="match status" value="1"/>
</dbReference>
<evidence type="ECO:0000256" key="1">
    <source>
        <dbReference type="ARBA" id="ARBA00022729"/>
    </source>
</evidence>
<reference evidence="3 4" key="1">
    <citation type="journal article" date="2017" name="ISME J.">
        <title>Potential for microbial H2 and metal transformations associated with novel bacteria and archaea in deep terrestrial subsurface sediments.</title>
        <authorList>
            <person name="Hernsdorf A.W."/>
            <person name="Amano Y."/>
            <person name="Miyakawa K."/>
            <person name="Ise K."/>
            <person name="Suzuki Y."/>
            <person name="Anantharaman K."/>
            <person name="Probst A."/>
            <person name="Burstein D."/>
            <person name="Thomas B.C."/>
            <person name="Banfield J.F."/>
        </authorList>
    </citation>
    <scope>NUCLEOTIDE SEQUENCE [LARGE SCALE GENOMIC DNA]</scope>
    <source>
        <strain evidence="3">HGW-Wallbacteria-1</strain>
    </source>
</reference>
<dbReference type="InterPro" id="IPR032812">
    <property type="entry name" value="SbsA_Ig"/>
</dbReference>
<dbReference type="Gene3D" id="2.60.40.3710">
    <property type="match status" value="2"/>
</dbReference>
<name>A0A2N1PTM0_9BACT</name>
<evidence type="ECO:0000259" key="2">
    <source>
        <dbReference type="Pfam" id="PF13205"/>
    </source>
</evidence>
<dbReference type="InterPro" id="IPR014755">
    <property type="entry name" value="Cu-Rt/internalin_Ig-like"/>
</dbReference>
<dbReference type="EMBL" id="PGXC01000002">
    <property type="protein sequence ID" value="PKK91693.1"/>
    <property type="molecule type" value="Genomic_DNA"/>
</dbReference>
<comment type="caution">
    <text evidence="3">The sequence shown here is derived from an EMBL/GenBank/DDBJ whole genome shotgun (WGS) entry which is preliminary data.</text>
</comment>
<accession>A0A2N1PTM0</accession>
<feature type="domain" description="SbsA Ig-like" evidence="2">
    <location>
        <begin position="46"/>
        <end position="140"/>
    </location>
</feature>
<feature type="domain" description="SbsA Ig-like" evidence="2">
    <location>
        <begin position="143"/>
        <end position="240"/>
    </location>
</feature>
<keyword evidence="1" id="KW-0732">Signal</keyword>
<evidence type="ECO:0000313" key="3">
    <source>
        <dbReference type="EMBL" id="PKK91693.1"/>
    </source>
</evidence>
<protein>
    <recommendedName>
        <fullName evidence="2">SbsA Ig-like domain-containing protein</fullName>
    </recommendedName>
</protein>
<gene>
    <name evidence="3" type="ORF">CVV64_03250</name>
</gene>
<proteinExistence type="predicted"/>
<evidence type="ECO:0000313" key="4">
    <source>
        <dbReference type="Proteomes" id="UP000233256"/>
    </source>
</evidence>
<organism evidence="3 4">
    <name type="scientific">Candidatus Wallbacteria bacterium HGW-Wallbacteria-1</name>
    <dbReference type="NCBI Taxonomy" id="2013854"/>
    <lineage>
        <taxon>Bacteria</taxon>
        <taxon>Candidatus Walliibacteriota</taxon>
    </lineage>
</organism>